<proteinExistence type="predicted"/>
<organism evidence="1 2">
    <name type="scientific">Kiritimatiella glycovorans</name>
    <dbReference type="NCBI Taxonomy" id="1307763"/>
    <lineage>
        <taxon>Bacteria</taxon>
        <taxon>Pseudomonadati</taxon>
        <taxon>Kiritimatiellota</taxon>
        <taxon>Kiritimatiellia</taxon>
        <taxon>Kiritimatiellales</taxon>
        <taxon>Kiritimatiellaceae</taxon>
        <taxon>Kiritimatiella</taxon>
    </lineage>
</organism>
<dbReference type="AlphaFoldDB" id="A0A0G3EES0"/>
<dbReference type="InterPro" id="IPR014942">
    <property type="entry name" value="AbiEii"/>
</dbReference>
<dbReference type="OrthoDB" id="5519456at2"/>
<dbReference type="EMBL" id="CP010904">
    <property type="protein sequence ID" value="AKJ64981.1"/>
    <property type="molecule type" value="Genomic_DNA"/>
</dbReference>
<dbReference type="InterPro" id="IPR043519">
    <property type="entry name" value="NT_sf"/>
</dbReference>
<dbReference type="Proteomes" id="UP000035268">
    <property type="component" value="Chromosome"/>
</dbReference>
<dbReference type="Pfam" id="PF08843">
    <property type="entry name" value="AbiEii"/>
    <property type="match status" value="1"/>
</dbReference>
<evidence type="ECO:0000313" key="2">
    <source>
        <dbReference type="Proteomes" id="UP000035268"/>
    </source>
</evidence>
<reference evidence="1 2" key="2">
    <citation type="journal article" date="2016" name="ISME J.">
        <title>Characterization of the first cultured representative of Verrucomicrobia subdivision 5 indicates the proposal of a novel phylum.</title>
        <authorList>
            <person name="Spring S."/>
            <person name="Bunk B."/>
            <person name="Sproer C."/>
            <person name="Schumann P."/>
            <person name="Rohde M."/>
            <person name="Tindall B.J."/>
            <person name="Klenk H.P."/>
        </authorList>
    </citation>
    <scope>NUCLEOTIDE SEQUENCE [LARGE SCALE GENOMIC DNA]</scope>
    <source>
        <strain evidence="1 2">L21-Fru-AB</strain>
    </source>
</reference>
<keyword evidence="2" id="KW-1185">Reference proteome</keyword>
<reference evidence="2" key="1">
    <citation type="submission" date="2015-02" db="EMBL/GenBank/DDBJ databases">
        <title>Description and complete genome sequence of the first cultured representative of the subdivision 5 of the Verrucomicrobia phylum.</title>
        <authorList>
            <person name="Spring S."/>
            <person name="Bunk B."/>
            <person name="Sproer C."/>
            <person name="Klenk H.-P."/>
        </authorList>
    </citation>
    <scope>NUCLEOTIDE SEQUENCE [LARGE SCALE GENOMIC DNA]</scope>
    <source>
        <strain evidence="2">L21-Fru-AB</strain>
    </source>
</reference>
<dbReference type="SUPFAM" id="SSF81301">
    <property type="entry name" value="Nucleotidyltransferase"/>
    <property type="match status" value="1"/>
</dbReference>
<sequence length="148" mass="16238">MEVQPDFRDLLELLNAHKVEYLIVGGYALAFHGAPRFTGDIDVFVRPAPENAERILSALVAFGFQSSDLDTEDFQKPEKVVQLGVPPVRVDLITSISGVTWEEVQAHKELGVFGDVPVAYIGRSEFVANKRASGRQKDLADLEALGEA</sequence>
<dbReference type="Gene3D" id="3.30.460.40">
    <property type="match status" value="1"/>
</dbReference>
<dbReference type="PATRIC" id="fig|1609981.3.peg.1809"/>
<evidence type="ECO:0000313" key="1">
    <source>
        <dbReference type="EMBL" id="AKJ64981.1"/>
    </source>
</evidence>
<gene>
    <name evidence="1" type="ORF">L21SP4_01742</name>
</gene>
<protein>
    <recommendedName>
        <fullName evidence="3">Nucleotidyltransferase family protein</fullName>
    </recommendedName>
</protein>
<dbReference type="KEGG" id="vbl:L21SP4_01742"/>
<name>A0A0G3EES0_9BACT</name>
<evidence type="ECO:0008006" key="3">
    <source>
        <dbReference type="Google" id="ProtNLM"/>
    </source>
</evidence>
<accession>A0A0G3EES0</accession>